<evidence type="ECO:0000256" key="1">
    <source>
        <dbReference type="ARBA" id="ARBA00001201"/>
    </source>
</evidence>
<comment type="pathway">
    <text evidence="4">Lipid metabolism; peroxisomal fatty acid beta-oxidation.</text>
</comment>
<feature type="active site" description="Proton acceptor" evidence="13">
    <location>
        <position position="421"/>
    </location>
</feature>
<feature type="domain" description="Acyl-coenzyme A oxidase N-terminal" evidence="16">
    <location>
        <begin position="22"/>
        <end position="126"/>
    </location>
</feature>
<dbReference type="Gene3D" id="2.40.110.10">
    <property type="entry name" value="Butyryl-CoA Dehydrogenase, subunit A, domain 2"/>
    <property type="match status" value="1"/>
</dbReference>
<feature type="domain" description="Acyl-CoA oxidase C-alpha1" evidence="17">
    <location>
        <begin position="275"/>
        <end position="434"/>
    </location>
</feature>
<keyword evidence="6 12" id="KW-0285">Flavoprotein</keyword>
<evidence type="ECO:0000256" key="8">
    <source>
        <dbReference type="ARBA" id="ARBA00022832"/>
    </source>
</evidence>
<dbReference type="GO" id="GO:0055088">
    <property type="term" value="P:lipid homeostasis"/>
    <property type="evidence" value="ECO:0007669"/>
    <property type="project" value="TreeGrafter"/>
</dbReference>
<evidence type="ECO:0000256" key="13">
    <source>
        <dbReference type="PIRSR" id="PIRSR000168-1"/>
    </source>
</evidence>
<comment type="similarity">
    <text evidence="5 12">Belongs to the acyl-CoA oxidase family.</text>
</comment>
<dbReference type="PIRSF" id="PIRSF000168">
    <property type="entry name" value="Acyl-CoA_oxidase"/>
    <property type="match status" value="1"/>
</dbReference>
<dbReference type="GO" id="GO:0005777">
    <property type="term" value="C:peroxisome"/>
    <property type="evidence" value="ECO:0007669"/>
    <property type="project" value="UniProtKB-SubCell"/>
</dbReference>
<comment type="cofactor">
    <cofactor evidence="2">
        <name>FAD</name>
        <dbReference type="ChEBI" id="CHEBI:57692"/>
    </cofactor>
</comment>
<dbReference type="InterPro" id="IPR036250">
    <property type="entry name" value="AcylCo_DH-like_C"/>
</dbReference>
<dbReference type="GO" id="GO:0003997">
    <property type="term" value="F:acyl-CoA oxidase activity"/>
    <property type="evidence" value="ECO:0007669"/>
    <property type="project" value="UniProtKB-EC"/>
</dbReference>
<comment type="subcellular location">
    <subcellularLocation>
        <location evidence="3">Peroxisome</location>
    </subcellularLocation>
</comment>
<evidence type="ECO:0000256" key="2">
    <source>
        <dbReference type="ARBA" id="ARBA00001974"/>
    </source>
</evidence>
<dbReference type="FunFam" id="1.20.140.10:FF:000015">
    <property type="entry name" value="Acyl-coenzyme A oxidase"/>
    <property type="match status" value="1"/>
</dbReference>
<dbReference type="Pfam" id="PF01756">
    <property type="entry name" value="ACOX"/>
    <property type="match status" value="1"/>
</dbReference>
<sequence length="641" mass="70661">MQNSKDIEDARARSTINMKATQHFLWGGENAVKRRESIDRILSQDPVFSRARKPFLHRTDAFKRGLAITNRIFELEALHNWTREDVSCAFILVGDALPIGLHLTAFEPVLESQGSPALLEKLSSLVKRRGILGCYLQTELGHGTNVAALETTATFLPDTQEFELHSPTLTSSKWWVGALGRVSTHGVVQARLILPNGKDAGPHLFFVQLRDMENHKLMPGIIAGDVGPKFGYNTVDNGYARFDHVRIPKENMLSKFADVTPDGRYIQPPHAKLSYGGMLYIRAGMVTQGALITAKAVTIAVRYCTVRRQSEKDDQGLERQVITFPSTYSRILPILSRAYVFLLLGRTLQSSFAVHLQHLAKGDTSLLADMHAILSGLKSYATTASVADVETCRRAMGGHGFSAFSGLVSLYSDSLPSVTYEGENYVLDKQVVRAARKAVKHGIGQQQSTFAAFLTLKDPPAISEATWESPEALAGLLGWRAAALVRCDSLDDDAGFERRISKAVTEAFVANQVLDIIEMGKHNGGGPVLTAVYTLFLLSTVESALADFLEFEIFSPRDATAVRRALNTYCLHVLPEAVGLVDAFGFSDWELDSALGVYDGRVYEALWKRVADEPLNQSEDDGIYNDYIQPILKRGRAQAKL</sequence>
<evidence type="ECO:0000256" key="5">
    <source>
        <dbReference type="ARBA" id="ARBA00006288"/>
    </source>
</evidence>
<evidence type="ECO:0000259" key="15">
    <source>
        <dbReference type="Pfam" id="PF01756"/>
    </source>
</evidence>
<dbReference type="InterPro" id="IPR002655">
    <property type="entry name" value="Acyl-CoA_oxidase_C"/>
</dbReference>
<dbReference type="AlphaFoldDB" id="A0A0D7B2M8"/>
<dbReference type="Gene3D" id="1.10.540.10">
    <property type="entry name" value="Acyl-CoA dehydrogenase/oxidase, N-terminal domain"/>
    <property type="match status" value="1"/>
</dbReference>
<keyword evidence="11" id="KW-0576">Peroxisome</keyword>
<gene>
    <name evidence="18" type="ORF">CYLTODRAFT_380492</name>
</gene>
<dbReference type="Pfam" id="PF22924">
    <property type="entry name" value="ACOX_C_alpha1"/>
    <property type="match status" value="1"/>
</dbReference>
<dbReference type="GO" id="GO:0033540">
    <property type="term" value="P:fatty acid beta-oxidation using acyl-CoA oxidase"/>
    <property type="evidence" value="ECO:0007669"/>
    <property type="project" value="UniProtKB-UniPathway"/>
</dbReference>
<evidence type="ECO:0000313" key="18">
    <source>
        <dbReference type="EMBL" id="KIY64727.1"/>
    </source>
</evidence>
<dbReference type="Pfam" id="PF14749">
    <property type="entry name" value="Acyl-CoA_ox_N"/>
    <property type="match status" value="1"/>
</dbReference>
<dbReference type="InterPro" id="IPR055060">
    <property type="entry name" value="ACOX_C_alpha1"/>
</dbReference>
<dbReference type="SUPFAM" id="SSF47203">
    <property type="entry name" value="Acyl-CoA dehydrogenase C-terminal domain-like"/>
    <property type="match status" value="2"/>
</dbReference>
<organism evidence="18 19">
    <name type="scientific">Cylindrobasidium torrendii FP15055 ss-10</name>
    <dbReference type="NCBI Taxonomy" id="1314674"/>
    <lineage>
        <taxon>Eukaryota</taxon>
        <taxon>Fungi</taxon>
        <taxon>Dikarya</taxon>
        <taxon>Basidiomycota</taxon>
        <taxon>Agaricomycotina</taxon>
        <taxon>Agaricomycetes</taxon>
        <taxon>Agaricomycetidae</taxon>
        <taxon>Agaricales</taxon>
        <taxon>Marasmiineae</taxon>
        <taxon>Physalacriaceae</taxon>
        <taxon>Cylindrobasidium</taxon>
    </lineage>
</organism>
<dbReference type="GO" id="GO:0071949">
    <property type="term" value="F:FAD binding"/>
    <property type="evidence" value="ECO:0007669"/>
    <property type="project" value="InterPro"/>
</dbReference>
<comment type="catalytic activity">
    <reaction evidence="1">
        <text>a 2,3-saturated acyl-CoA + O2 = a (2E)-enoyl-CoA + H2O2</text>
        <dbReference type="Rhea" id="RHEA:38959"/>
        <dbReference type="ChEBI" id="CHEBI:15379"/>
        <dbReference type="ChEBI" id="CHEBI:16240"/>
        <dbReference type="ChEBI" id="CHEBI:58856"/>
        <dbReference type="ChEBI" id="CHEBI:65111"/>
        <dbReference type="EC" id="1.3.3.6"/>
    </reaction>
</comment>
<dbReference type="InterPro" id="IPR046373">
    <property type="entry name" value="Acyl-CoA_Oxase/DH_mid-dom_sf"/>
</dbReference>
<dbReference type="STRING" id="1314674.A0A0D7B2M8"/>
<evidence type="ECO:0000256" key="4">
    <source>
        <dbReference type="ARBA" id="ARBA00004846"/>
    </source>
</evidence>
<evidence type="ECO:0000256" key="3">
    <source>
        <dbReference type="ARBA" id="ARBA00004275"/>
    </source>
</evidence>
<dbReference type="SUPFAM" id="SSF56645">
    <property type="entry name" value="Acyl-CoA dehydrogenase NM domain-like"/>
    <property type="match status" value="1"/>
</dbReference>
<name>A0A0D7B2M8_9AGAR</name>
<accession>A0A0D7B2M8</accession>
<dbReference type="InterPro" id="IPR012258">
    <property type="entry name" value="Acyl-CoA_oxidase"/>
</dbReference>
<proteinExistence type="inferred from homology"/>
<evidence type="ECO:0000256" key="14">
    <source>
        <dbReference type="PIRSR" id="PIRSR000168-2"/>
    </source>
</evidence>
<keyword evidence="7 12" id="KW-0274">FAD</keyword>
<reference evidence="18 19" key="1">
    <citation type="journal article" date="2015" name="Fungal Genet. Biol.">
        <title>Evolution of novel wood decay mechanisms in Agaricales revealed by the genome sequences of Fistulina hepatica and Cylindrobasidium torrendii.</title>
        <authorList>
            <person name="Floudas D."/>
            <person name="Held B.W."/>
            <person name="Riley R."/>
            <person name="Nagy L.G."/>
            <person name="Koehler G."/>
            <person name="Ransdell A.S."/>
            <person name="Younus H."/>
            <person name="Chow J."/>
            <person name="Chiniquy J."/>
            <person name="Lipzen A."/>
            <person name="Tritt A."/>
            <person name="Sun H."/>
            <person name="Haridas S."/>
            <person name="LaButti K."/>
            <person name="Ohm R.A."/>
            <person name="Kues U."/>
            <person name="Blanchette R.A."/>
            <person name="Grigoriev I.V."/>
            <person name="Minto R.E."/>
            <person name="Hibbett D.S."/>
        </authorList>
    </citation>
    <scope>NUCLEOTIDE SEQUENCE [LARGE SCALE GENOMIC DNA]</scope>
    <source>
        <strain evidence="18 19">FP15055 ss-10</strain>
    </source>
</reference>
<dbReference type="PANTHER" id="PTHR10909">
    <property type="entry name" value="ELECTRON TRANSPORT OXIDOREDUCTASE"/>
    <property type="match status" value="1"/>
</dbReference>
<keyword evidence="9" id="KW-0560">Oxidoreductase</keyword>
<evidence type="ECO:0000256" key="10">
    <source>
        <dbReference type="ARBA" id="ARBA00023098"/>
    </source>
</evidence>
<evidence type="ECO:0000256" key="6">
    <source>
        <dbReference type="ARBA" id="ARBA00022630"/>
    </source>
</evidence>
<feature type="domain" description="Acyl-CoA oxidase C-terminal" evidence="15">
    <location>
        <begin position="498"/>
        <end position="633"/>
    </location>
</feature>
<dbReference type="OrthoDB" id="538336at2759"/>
<dbReference type="PANTHER" id="PTHR10909:SF250">
    <property type="entry name" value="PEROXISOMAL ACYL-COENZYME A OXIDASE 1"/>
    <property type="match status" value="1"/>
</dbReference>
<dbReference type="GO" id="GO:0005504">
    <property type="term" value="F:fatty acid binding"/>
    <property type="evidence" value="ECO:0007669"/>
    <property type="project" value="TreeGrafter"/>
</dbReference>
<feature type="binding site" evidence="14">
    <location>
        <position position="177"/>
    </location>
    <ligand>
        <name>FAD</name>
        <dbReference type="ChEBI" id="CHEBI:57692"/>
    </ligand>
</feature>
<dbReference type="FunFam" id="2.40.110.10:FF:000003">
    <property type="entry name" value="Acyl-coenzyme A oxidase"/>
    <property type="match status" value="1"/>
</dbReference>
<dbReference type="Proteomes" id="UP000054007">
    <property type="component" value="Unassembled WGS sequence"/>
</dbReference>
<evidence type="ECO:0000259" key="17">
    <source>
        <dbReference type="Pfam" id="PF22924"/>
    </source>
</evidence>
<dbReference type="EMBL" id="KN880621">
    <property type="protein sequence ID" value="KIY64727.1"/>
    <property type="molecule type" value="Genomic_DNA"/>
</dbReference>
<dbReference type="InterPro" id="IPR037069">
    <property type="entry name" value="AcylCoA_DH/ox_N_sf"/>
</dbReference>
<keyword evidence="19" id="KW-1185">Reference proteome</keyword>
<keyword evidence="10" id="KW-0443">Lipid metabolism</keyword>
<feature type="binding site" evidence="14">
    <location>
        <position position="138"/>
    </location>
    <ligand>
        <name>FAD</name>
        <dbReference type="ChEBI" id="CHEBI:57692"/>
    </ligand>
</feature>
<evidence type="ECO:0000256" key="7">
    <source>
        <dbReference type="ARBA" id="ARBA00022827"/>
    </source>
</evidence>
<evidence type="ECO:0000313" key="19">
    <source>
        <dbReference type="Proteomes" id="UP000054007"/>
    </source>
</evidence>
<dbReference type="InterPro" id="IPR029320">
    <property type="entry name" value="Acyl-CoA_ox_N"/>
</dbReference>
<dbReference type="InterPro" id="IPR009100">
    <property type="entry name" value="AcylCoA_DH/oxidase_NM_dom_sf"/>
</dbReference>
<dbReference type="UniPathway" id="UPA00661"/>
<protein>
    <recommendedName>
        <fullName evidence="12">Acyl-coenzyme A oxidase</fullName>
    </recommendedName>
</protein>
<evidence type="ECO:0000256" key="11">
    <source>
        <dbReference type="ARBA" id="ARBA00023140"/>
    </source>
</evidence>
<keyword evidence="8" id="KW-0276">Fatty acid metabolism</keyword>
<evidence type="ECO:0000256" key="12">
    <source>
        <dbReference type="PIRNR" id="PIRNR000168"/>
    </source>
</evidence>
<dbReference type="Gene3D" id="1.20.140.10">
    <property type="entry name" value="Butyryl-CoA Dehydrogenase, subunit A, domain 3"/>
    <property type="match status" value="2"/>
</dbReference>
<evidence type="ECO:0000256" key="9">
    <source>
        <dbReference type="ARBA" id="ARBA00023002"/>
    </source>
</evidence>
<evidence type="ECO:0000259" key="16">
    <source>
        <dbReference type="Pfam" id="PF14749"/>
    </source>
</evidence>